<proteinExistence type="predicted"/>
<dbReference type="Proteomes" id="UP000270094">
    <property type="component" value="Unassembled WGS sequence"/>
</dbReference>
<feature type="compositionally biased region" description="Basic and acidic residues" evidence="1">
    <location>
        <begin position="1"/>
        <end position="10"/>
    </location>
</feature>
<evidence type="ECO:0000256" key="1">
    <source>
        <dbReference type="SAM" id="MobiDB-lite"/>
    </source>
</evidence>
<protein>
    <submittedName>
        <fullName evidence="2">Uncharacterized protein</fullName>
    </submittedName>
</protein>
<dbReference type="AlphaFoldDB" id="A0A3P7I8C5"/>
<feature type="region of interest" description="Disordered" evidence="1">
    <location>
        <begin position="1"/>
        <end position="47"/>
    </location>
</feature>
<accession>A0A3P7I8C5</accession>
<name>A0A3P7I8C5_STRVU</name>
<keyword evidence="3" id="KW-1185">Reference proteome</keyword>
<feature type="compositionally biased region" description="Basic residues" evidence="1">
    <location>
        <begin position="21"/>
        <end position="41"/>
    </location>
</feature>
<sequence length="95" mass="11801">MIERPDDRRGYISQPWERPPRRYIKRHRSRDSRERDHRRRPAPSFEQPLIRPVVRNGSDDEEEMLMSNSDPDMYTRKLMERRHFRNRYVLSLTYG</sequence>
<gene>
    <name evidence="2" type="ORF">SVUK_LOCUS4038</name>
</gene>
<dbReference type="EMBL" id="UYYB01010886">
    <property type="protein sequence ID" value="VDM69040.1"/>
    <property type="molecule type" value="Genomic_DNA"/>
</dbReference>
<reference evidence="2 3" key="1">
    <citation type="submission" date="2018-11" db="EMBL/GenBank/DDBJ databases">
        <authorList>
            <consortium name="Pathogen Informatics"/>
        </authorList>
    </citation>
    <scope>NUCLEOTIDE SEQUENCE [LARGE SCALE GENOMIC DNA]</scope>
</reference>
<evidence type="ECO:0000313" key="3">
    <source>
        <dbReference type="Proteomes" id="UP000270094"/>
    </source>
</evidence>
<organism evidence="2 3">
    <name type="scientific">Strongylus vulgaris</name>
    <name type="common">Blood worm</name>
    <dbReference type="NCBI Taxonomy" id="40348"/>
    <lineage>
        <taxon>Eukaryota</taxon>
        <taxon>Metazoa</taxon>
        <taxon>Ecdysozoa</taxon>
        <taxon>Nematoda</taxon>
        <taxon>Chromadorea</taxon>
        <taxon>Rhabditida</taxon>
        <taxon>Rhabditina</taxon>
        <taxon>Rhabditomorpha</taxon>
        <taxon>Strongyloidea</taxon>
        <taxon>Strongylidae</taxon>
        <taxon>Strongylus</taxon>
    </lineage>
</organism>
<evidence type="ECO:0000313" key="2">
    <source>
        <dbReference type="EMBL" id="VDM69040.1"/>
    </source>
</evidence>